<dbReference type="Proteomes" id="UP000790709">
    <property type="component" value="Unassembled WGS sequence"/>
</dbReference>
<evidence type="ECO:0000313" key="1">
    <source>
        <dbReference type="EMBL" id="KAH7931271.1"/>
    </source>
</evidence>
<protein>
    <submittedName>
        <fullName evidence="1">DUF1742-domain-containing protein</fullName>
    </submittedName>
</protein>
<dbReference type="EMBL" id="MU266327">
    <property type="protein sequence ID" value="KAH7931271.1"/>
    <property type="molecule type" value="Genomic_DNA"/>
</dbReference>
<name>A0ACB8C030_9AGAM</name>
<gene>
    <name evidence="1" type="ORF">BV22DRAFT_1027507</name>
</gene>
<reference evidence="1" key="1">
    <citation type="journal article" date="2021" name="New Phytol.">
        <title>Evolutionary innovations through gain and loss of genes in the ectomycorrhizal Boletales.</title>
        <authorList>
            <person name="Wu G."/>
            <person name="Miyauchi S."/>
            <person name="Morin E."/>
            <person name="Kuo A."/>
            <person name="Drula E."/>
            <person name="Varga T."/>
            <person name="Kohler A."/>
            <person name="Feng B."/>
            <person name="Cao Y."/>
            <person name="Lipzen A."/>
            <person name="Daum C."/>
            <person name="Hundley H."/>
            <person name="Pangilinan J."/>
            <person name="Johnson J."/>
            <person name="Barry K."/>
            <person name="LaButti K."/>
            <person name="Ng V."/>
            <person name="Ahrendt S."/>
            <person name="Min B."/>
            <person name="Choi I.G."/>
            <person name="Park H."/>
            <person name="Plett J.M."/>
            <person name="Magnuson J."/>
            <person name="Spatafora J.W."/>
            <person name="Nagy L.G."/>
            <person name="Henrissat B."/>
            <person name="Grigoriev I.V."/>
            <person name="Yang Z.L."/>
            <person name="Xu J."/>
            <person name="Martin F.M."/>
        </authorList>
    </citation>
    <scope>NUCLEOTIDE SEQUENCE</scope>
    <source>
        <strain evidence="1">KUC20120723A-06</strain>
    </source>
</reference>
<proteinExistence type="predicted"/>
<keyword evidence="2" id="KW-1185">Reference proteome</keyword>
<sequence>MSFPNVYYKRTAATAKACYVCYKPTTTVLATIETTDFLYTCPTHLTDYGFATRVTEPEPEARKIGATPEEIAKVKEEWEERQRRKKEKAKEKAEKEKEKDDKAKSEDKDKDKDKDTKDKDTDEKPSSPPGSWSSGQSTPTPKPSHERYILHRDIFALRVAEHRKRKHAAQAKELAPRLPGAPSSVLP</sequence>
<evidence type="ECO:0000313" key="2">
    <source>
        <dbReference type="Proteomes" id="UP000790709"/>
    </source>
</evidence>
<comment type="caution">
    <text evidence="1">The sequence shown here is derived from an EMBL/GenBank/DDBJ whole genome shotgun (WGS) entry which is preliminary data.</text>
</comment>
<accession>A0ACB8C030</accession>
<organism evidence="1 2">
    <name type="scientific">Leucogyrophana mollusca</name>
    <dbReference type="NCBI Taxonomy" id="85980"/>
    <lineage>
        <taxon>Eukaryota</taxon>
        <taxon>Fungi</taxon>
        <taxon>Dikarya</taxon>
        <taxon>Basidiomycota</taxon>
        <taxon>Agaricomycotina</taxon>
        <taxon>Agaricomycetes</taxon>
        <taxon>Agaricomycetidae</taxon>
        <taxon>Boletales</taxon>
        <taxon>Boletales incertae sedis</taxon>
        <taxon>Leucogyrophana</taxon>
    </lineage>
</organism>